<evidence type="ECO:0000313" key="5">
    <source>
        <dbReference type="Proteomes" id="UP000327157"/>
    </source>
</evidence>
<dbReference type="PANTHER" id="PTHR42825">
    <property type="entry name" value="AMINO ACID AMINOTRANSFERASE"/>
    <property type="match status" value="1"/>
</dbReference>
<sequence length="107" mass="11832">MKLYIENEVRRATPGGTRGIKSITNYSPIFRTIQKARAEGFTDVLFLDAATGKNIEECSSSNIFIVKDNVILIPPTNGTVLPGITRKSIIEIALHLNYVVINDPFLP</sequence>
<evidence type="ECO:0000256" key="2">
    <source>
        <dbReference type="ARBA" id="ARBA00009320"/>
    </source>
</evidence>
<dbReference type="Pfam" id="PF01063">
    <property type="entry name" value="Aminotran_4"/>
    <property type="match status" value="1"/>
</dbReference>
<comment type="caution">
    <text evidence="4">The sequence shown here is derived from an EMBL/GenBank/DDBJ whole genome shotgun (WGS) entry which is preliminary data.</text>
</comment>
<dbReference type="Proteomes" id="UP000327157">
    <property type="component" value="Unassembled WGS sequence"/>
</dbReference>
<comment type="similarity">
    <text evidence="2">Belongs to the class-IV pyridoxal-phosphate-dependent aminotransferase family.</text>
</comment>
<accession>A0A5N5FSU1</accession>
<reference evidence="4 5" key="2">
    <citation type="submission" date="2019-11" db="EMBL/GenBank/DDBJ databases">
        <title>A de novo genome assembly of a pear dwarfing rootstock.</title>
        <authorList>
            <person name="Wang F."/>
            <person name="Wang J."/>
            <person name="Li S."/>
            <person name="Zhang Y."/>
            <person name="Fang M."/>
            <person name="Ma L."/>
            <person name="Zhao Y."/>
            <person name="Jiang S."/>
        </authorList>
    </citation>
    <scope>NUCLEOTIDE SEQUENCE [LARGE SCALE GENOMIC DNA]</scope>
    <source>
        <strain evidence="4">S2</strain>
        <tissue evidence="4">Leaf</tissue>
    </source>
</reference>
<keyword evidence="3" id="KW-0663">Pyridoxal phosphate</keyword>
<proteinExistence type="inferred from homology"/>
<dbReference type="Gene3D" id="3.20.10.10">
    <property type="entry name" value="D-amino Acid Aminotransferase, subunit A, domain 2"/>
    <property type="match status" value="1"/>
</dbReference>
<dbReference type="GO" id="GO:0009081">
    <property type="term" value="P:branched-chain amino acid metabolic process"/>
    <property type="evidence" value="ECO:0007669"/>
    <property type="project" value="InterPro"/>
</dbReference>
<evidence type="ECO:0000256" key="3">
    <source>
        <dbReference type="ARBA" id="ARBA00022898"/>
    </source>
</evidence>
<dbReference type="InterPro" id="IPR001544">
    <property type="entry name" value="Aminotrans_IV"/>
</dbReference>
<keyword evidence="5" id="KW-1185">Reference proteome</keyword>
<dbReference type="OrthoDB" id="1732691at2759"/>
<dbReference type="AlphaFoldDB" id="A0A5N5FSU1"/>
<dbReference type="EMBL" id="SMOL01000597">
    <property type="protein sequence ID" value="KAB2604671.1"/>
    <property type="molecule type" value="Genomic_DNA"/>
</dbReference>
<gene>
    <name evidence="4" type="ORF">D8674_037991</name>
</gene>
<keyword evidence="4" id="KW-0808">Transferase</keyword>
<organism evidence="4 5">
    <name type="scientific">Pyrus ussuriensis x Pyrus communis</name>
    <dbReference type="NCBI Taxonomy" id="2448454"/>
    <lineage>
        <taxon>Eukaryota</taxon>
        <taxon>Viridiplantae</taxon>
        <taxon>Streptophyta</taxon>
        <taxon>Embryophyta</taxon>
        <taxon>Tracheophyta</taxon>
        <taxon>Spermatophyta</taxon>
        <taxon>Magnoliopsida</taxon>
        <taxon>eudicotyledons</taxon>
        <taxon>Gunneridae</taxon>
        <taxon>Pentapetalae</taxon>
        <taxon>rosids</taxon>
        <taxon>fabids</taxon>
        <taxon>Rosales</taxon>
        <taxon>Rosaceae</taxon>
        <taxon>Amygdaloideae</taxon>
        <taxon>Maleae</taxon>
        <taxon>Pyrus</taxon>
    </lineage>
</organism>
<keyword evidence="4" id="KW-0032">Aminotransferase</keyword>
<dbReference type="GO" id="GO:0004084">
    <property type="term" value="F:branched-chain-amino-acid transaminase activity"/>
    <property type="evidence" value="ECO:0007669"/>
    <property type="project" value="InterPro"/>
</dbReference>
<dbReference type="InterPro" id="IPR005786">
    <property type="entry name" value="B_amino_transII"/>
</dbReference>
<reference evidence="4 5" key="1">
    <citation type="submission" date="2019-09" db="EMBL/GenBank/DDBJ databases">
        <authorList>
            <person name="Ou C."/>
        </authorList>
    </citation>
    <scope>NUCLEOTIDE SEQUENCE [LARGE SCALE GENOMIC DNA]</scope>
    <source>
        <strain evidence="4">S2</strain>
        <tissue evidence="4">Leaf</tissue>
    </source>
</reference>
<dbReference type="SUPFAM" id="SSF56752">
    <property type="entry name" value="D-aminoacid aminotransferase-like PLP-dependent enzymes"/>
    <property type="match status" value="1"/>
</dbReference>
<dbReference type="InterPro" id="IPR036038">
    <property type="entry name" value="Aminotransferase-like"/>
</dbReference>
<dbReference type="PANTHER" id="PTHR42825:SF28">
    <property type="entry name" value="BRANCHED-CHAIN-AMINO-ACID AMINOTRANSFERASE 7-RELATED"/>
    <property type="match status" value="1"/>
</dbReference>
<name>A0A5N5FSU1_9ROSA</name>
<dbReference type="InterPro" id="IPR043132">
    <property type="entry name" value="BCAT-like_C"/>
</dbReference>
<evidence type="ECO:0000256" key="1">
    <source>
        <dbReference type="ARBA" id="ARBA00001933"/>
    </source>
</evidence>
<comment type="cofactor">
    <cofactor evidence="1">
        <name>pyridoxal 5'-phosphate</name>
        <dbReference type="ChEBI" id="CHEBI:597326"/>
    </cofactor>
</comment>
<protein>
    <submittedName>
        <fullName evidence="4">Branched-chain-amino-acid aminotransferase 7</fullName>
    </submittedName>
</protein>
<evidence type="ECO:0000313" key="4">
    <source>
        <dbReference type="EMBL" id="KAB2604671.1"/>
    </source>
</evidence>